<dbReference type="EMBL" id="FUZI01000001">
    <property type="protein sequence ID" value="SKC30774.1"/>
    <property type="molecule type" value="Genomic_DNA"/>
</dbReference>
<gene>
    <name evidence="3" type="ORF">CZ809_00251</name>
</gene>
<dbReference type="SUPFAM" id="SSF53850">
    <property type="entry name" value="Periplasmic binding protein-like II"/>
    <property type="match status" value="1"/>
</dbReference>
<dbReference type="RefSeq" id="WP_080155635.1">
    <property type="nucleotide sequence ID" value="NZ_FUZI01000001.1"/>
</dbReference>
<evidence type="ECO:0000256" key="1">
    <source>
        <dbReference type="SAM" id="SignalP"/>
    </source>
</evidence>
<protein>
    <submittedName>
        <fullName evidence="3">Substrate binding domain of ABC-type glycine betaine transport system</fullName>
    </submittedName>
</protein>
<feature type="chain" id="PRO_5012820889" evidence="1">
    <location>
        <begin position="21"/>
        <end position="333"/>
    </location>
</feature>
<dbReference type="GO" id="GO:0043190">
    <property type="term" value="C:ATP-binding cassette (ABC) transporter complex"/>
    <property type="evidence" value="ECO:0007669"/>
    <property type="project" value="InterPro"/>
</dbReference>
<evidence type="ECO:0000313" key="4">
    <source>
        <dbReference type="Proteomes" id="UP000189966"/>
    </source>
</evidence>
<feature type="domain" description="ABC-type glycine betaine transport system substrate-binding" evidence="2">
    <location>
        <begin position="25"/>
        <end position="307"/>
    </location>
</feature>
<keyword evidence="1" id="KW-0732">Signal</keyword>
<name>A0A1T5HVA7_9GAMM</name>
<evidence type="ECO:0000259" key="2">
    <source>
        <dbReference type="Pfam" id="PF04069"/>
    </source>
</evidence>
<dbReference type="Gene3D" id="3.40.190.100">
    <property type="entry name" value="Glycine betaine-binding periplasmic protein, domain 2"/>
    <property type="match status" value="1"/>
</dbReference>
<dbReference type="AlphaFoldDB" id="A0A1T5HVA7"/>
<evidence type="ECO:0000313" key="3">
    <source>
        <dbReference type="EMBL" id="SKC30774.1"/>
    </source>
</evidence>
<feature type="signal peptide" evidence="1">
    <location>
        <begin position="1"/>
        <end position="20"/>
    </location>
</feature>
<dbReference type="Pfam" id="PF04069">
    <property type="entry name" value="OpuAC"/>
    <property type="match status" value="1"/>
</dbReference>
<dbReference type="OrthoDB" id="9786266at2"/>
<dbReference type="GO" id="GO:0022857">
    <property type="term" value="F:transmembrane transporter activity"/>
    <property type="evidence" value="ECO:0007669"/>
    <property type="project" value="InterPro"/>
</dbReference>
<sequence length="333" mass="37531">MFKQLIMSIVLSAITFNAHAVECGKVTIADMNWDSATFVANVDSFILQHGFGCETQLVPSETVLAAKSILMQGKPDIIPEMWRNALQGGLEHGIEKDKIKFVGKVLYEGGLEGFWVPAYMVEKEPSLATIEGIRKHAYLFKRPDLGNKMPFFNCSPNLRCQNAVKHLFTALNLKQAGFELTSTDNVTGLSGSIAHAYAKKLPWIGYYWSPTAVLGFYKMVRIDFNSGTHREYFNDCIDKPVCKNPKVTMFPPHAVDTIVTTEFAGRAPIVIDYLSTRRFSNQDMNQLMAWKVSHNANGEQMMVQFLSQYESQWTQWVSPKVANKVRKALAEKE</sequence>
<proteinExistence type="predicted"/>
<reference evidence="3 4" key="1">
    <citation type="submission" date="2017-02" db="EMBL/GenBank/DDBJ databases">
        <authorList>
            <person name="Peterson S.W."/>
        </authorList>
    </citation>
    <scope>NUCLEOTIDE SEQUENCE [LARGE SCALE GENOMIC DNA]</scope>
    <source>
        <strain evidence="4">type strain: NCCB 100098</strain>
    </source>
</reference>
<dbReference type="Gene3D" id="3.40.190.10">
    <property type="entry name" value="Periplasmic binding protein-like II"/>
    <property type="match status" value="1"/>
</dbReference>
<dbReference type="Proteomes" id="UP000189966">
    <property type="component" value="Unassembled WGS sequence"/>
</dbReference>
<organism evidence="3 4">
    <name type="scientific">Photobacterium piscicola</name>
    <dbReference type="NCBI Taxonomy" id="1378299"/>
    <lineage>
        <taxon>Bacteria</taxon>
        <taxon>Pseudomonadati</taxon>
        <taxon>Pseudomonadota</taxon>
        <taxon>Gammaproteobacteria</taxon>
        <taxon>Vibrionales</taxon>
        <taxon>Vibrionaceae</taxon>
        <taxon>Photobacterium</taxon>
    </lineage>
</organism>
<accession>A0A1T5HVA7</accession>
<dbReference type="InterPro" id="IPR007210">
    <property type="entry name" value="ABC_Gly_betaine_transp_sub-bd"/>
</dbReference>